<reference evidence="1" key="2">
    <citation type="submission" date="2023-01" db="EMBL/GenBank/DDBJ databases">
        <authorList>
            <person name="Petersen C."/>
        </authorList>
    </citation>
    <scope>NUCLEOTIDE SEQUENCE</scope>
    <source>
        <strain evidence="1">IBT 17514</strain>
    </source>
</reference>
<comment type="caution">
    <text evidence="1">The sequence shown here is derived from an EMBL/GenBank/DDBJ whole genome shotgun (WGS) entry which is preliminary data.</text>
</comment>
<dbReference type="AlphaFoldDB" id="A0AAD6HRG1"/>
<dbReference type="EMBL" id="JAQJAN010000004">
    <property type="protein sequence ID" value="KAJ5732660.1"/>
    <property type="molecule type" value="Genomic_DNA"/>
</dbReference>
<sequence>MCRGTGKFEPATTLSSDLPLSSEDKWMKISTLSFSCRTSYIMDPISSLASGTILARVAPKQSPLRADKHSHRKWPDHVSINSYDAKAISACSKA</sequence>
<gene>
    <name evidence="1" type="ORF">N7493_004141</name>
</gene>
<evidence type="ECO:0000313" key="1">
    <source>
        <dbReference type="EMBL" id="KAJ5732660.1"/>
    </source>
</evidence>
<name>A0AAD6HRG1_9EURO</name>
<keyword evidence="2" id="KW-1185">Reference proteome</keyword>
<organism evidence="1 2">
    <name type="scientific">Penicillium malachiteum</name>
    <dbReference type="NCBI Taxonomy" id="1324776"/>
    <lineage>
        <taxon>Eukaryota</taxon>
        <taxon>Fungi</taxon>
        <taxon>Dikarya</taxon>
        <taxon>Ascomycota</taxon>
        <taxon>Pezizomycotina</taxon>
        <taxon>Eurotiomycetes</taxon>
        <taxon>Eurotiomycetidae</taxon>
        <taxon>Eurotiales</taxon>
        <taxon>Aspergillaceae</taxon>
        <taxon>Penicillium</taxon>
    </lineage>
</organism>
<proteinExistence type="predicted"/>
<evidence type="ECO:0000313" key="2">
    <source>
        <dbReference type="Proteomes" id="UP001215712"/>
    </source>
</evidence>
<accession>A0AAD6HRG1</accession>
<dbReference type="Proteomes" id="UP001215712">
    <property type="component" value="Unassembled WGS sequence"/>
</dbReference>
<reference evidence="1" key="1">
    <citation type="journal article" date="2023" name="IMA Fungus">
        <title>Comparative genomic study of the Penicillium genus elucidates a diverse pangenome and 15 lateral gene transfer events.</title>
        <authorList>
            <person name="Petersen C."/>
            <person name="Sorensen T."/>
            <person name="Nielsen M.R."/>
            <person name="Sondergaard T.E."/>
            <person name="Sorensen J.L."/>
            <person name="Fitzpatrick D.A."/>
            <person name="Frisvad J.C."/>
            <person name="Nielsen K.L."/>
        </authorList>
    </citation>
    <scope>NUCLEOTIDE SEQUENCE</scope>
    <source>
        <strain evidence="1">IBT 17514</strain>
    </source>
</reference>
<protein>
    <submittedName>
        <fullName evidence="1">Uncharacterized protein</fullName>
    </submittedName>
</protein>